<dbReference type="PANTHER" id="PTHR10766">
    <property type="entry name" value="TRANSMEMBRANE 9 SUPERFAMILY PROTEIN"/>
    <property type="match status" value="1"/>
</dbReference>
<gene>
    <name evidence="10" type="ORF">KFL_003170050</name>
</gene>
<dbReference type="PANTHER" id="PTHR10766:SF41">
    <property type="entry name" value="TRANSMEMBRANE 9 SUPERFAMILY MEMBER 3"/>
    <property type="match status" value="1"/>
</dbReference>
<keyword evidence="4" id="KW-0812">Transmembrane</keyword>
<evidence type="ECO:0000256" key="7">
    <source>
        <dbReference type="ARBA" id="ARBA00022989"/>
    </source>
</evidence>
<dbReference type="OrthoDB" id="1666796at2759"/>
<dbReference type="GO" id="GO:0010008">
    <property type="term" value="C:endosome membrane"/>
    <property type="evidence" value="ECO:0007669"/>
    <property type="project" value="UniProtKB-SubCell"/>
</dbReference>
<dbReference type="Proteomes" id="UP000054558">
    <property type="component" value="Unassembled WGS sequence"/>
</dbReference>
<evidence type="ECO:0000256" key="8">
    <source>
        <dbReference type="ARBA" id="ARBA00023136"/>
    </source>
</evidence>
<sequence length="228" mass="26157">MVGQSRASYHPKATPRFYMKEEEIAVSVTKMTSAKTRFHFLAAQTMLKRQQCLVSCKLGSLSKADATAFKERIEAEYRVHMTLDGLPIATVRVLTKDGVPYKAYDQGYPIGFKALDATGVEHFFLYNHLRFYVLYYKETYDAELGQIVGFEVEPLSAKHKYEAPWNAEAPLLSTCNPMTMTFVMPGDMPQALEMGEEIIFTYDVVWMVSDIPWARRWDTYLLKESTQN</sequence>
<evidence type="ECO:0000256" key="9">
    <source>
        <dbReference type="RuleBase" id="RU363079"/>
    </source>
</evidence>
<organism evidence="10 11">
    <name type="scientific">Klebsormidium nitens</name>
    <name type="common">Green alga</name>
    <name type="synonym">Ulothrix nitens</name>
    <dbReference type="NCBI Taxonomy" id="105231"/>
    <lineage>
        <taxon>Eukaryota</taxon>
        <taxon>Viridiplantae</taxon>
        <taxon>Streptophyta</taxon>
        <taxon>Klebsormidiophyceae</taxon>
        <taxon>Klebsormidiales</taxon>
        <taxon>Klebsormidiaceae</taxon>
        <taxon>Klebsormidium</taxon>
    </lineage>
</organism>
<keyword evidence="11" id="KW-1185">Reference proteome</keyword>
<dbReference type="AlphaFoldDB" id="A0A1Y1IDR5"/>
<dbReference type="GO" id="GO:0016020">
    <property type="term" value="C:membrane"/>
    <property type="evidence" value="ECO:0000318"/>
    <property type="project" value="GO_Central"/>
</dbReference>
<dbReference type="STRING" id="105231.A0A1Y1IDR5"/>
<keyword evidence="6" id="KW-0967">Endosome</keyword>
<keyword evidence="5" id="KW-0732">Signal</keyword>
<evidence type="ECO:0000256" key="3">
    <source>
        <dbReference type="ARBA" id="ARBA00005227"/>
    </source>
</evidence>
<evidence type="ECO:0000313" key="10">
    <source>
        <dbReference type="EMBL" id="GAQ86867.1"/>
    </source>
</evidence>
<dbReference type="OMA" id="MAVDQPC"/>
<comment type="similarity">
    <text evidence="3 9">Belongs to the nonaspanin (TM9SF) (TC 9.A.2) family.</text>
</comment>
<protein>
    <recommendedName>
        <fullName evidence="9">Transmembrane 9 superfamily member</fullName>
    </recommendedName>
</protein>
<dbReference type="Pfam" id="PF02990">
    <property type="entry name" value="EMP70"/>
    <property type="match status" value="1"/>
</dbReference>
<evidence type="ECO:0000256" key="2">
    <source>
        <dbReference type="ARBA" id="ARBA00004653"/>
    </source>
</evidence>
<keyword evidence="7" id="KW-1133">Transmembrane helix</keyword>
<keyword evidence="8" id="KW-0472">Membrane</keyword>
<evidence type="ECO:0000256" key="1">
    <source>
        <dbReference type="ARBA" id="ARBA00004337"/>
    </source>
</evidence>
<evidence type="ECO:0000256" key="4">
    <source>
        <dbReference type="ARBA" id="ARBA00022692"/>
    </source>
</evidence>
<dbReference type="InterPro" id="IPR004240">
    <property type="entry name" value="EMP70"/>
</dbReference>
<evidence type="ECO:0000313" key="11">
    <source>
        <dbReference type="Proteomes" id="UP000054558"/>
    </source>
</evidence>
<name>A0A1Y1IDR5_KLENI</name>
<dbReference type="EMBL" id="DF237266">
    <property type="protein sequence ID" value="GAQ86867.1"/>
    <property type="molecule type" value="Genomic_DNA"/>
</dbReference>
<evidence type="ECO:0000256" key="6">
    <source>
        <dbReference type="ARBA" id="ARBA00022753"/>
    </source>
</evidence>
<evidence type="ECO:0000256" key="5">
    <source>
        <dbReference type="ARBA" id="ARBA00022729"/>
    </source>
</evidence>
<dbReference type="GO" id="GO:0000139">
    <property type="term" value="C:Golgi membrane"/>
    <property type="evidence" value="ECO:0007669"/>
    <property type="project" value="UniProtKB-SubCell"/>
</dbReference>
<dbReference type="GO" id="GO:0072657">
    <property type="term" value="P:protein localization to membrane"/>
    <property type="evidence" value="ECO:0000318"/>
    <property type="project" value="GO_Central"/>
</dbReference>
<accession>A0A1Y1IDR5</accession>
<comment type="subcellular location">
    <subcellularLocation>
        <location evidence="1">Endosome membrane</location>
        <topology evidence="1">Multi-pass membrane protein</topology>
    </subcellularLocation>
    <subcellularLocation>
        <location evidence="2">Golgi apparatus membrane</location>
        <topology evidence="2">Multi-pass membrane protein</topology>
    </subcellularLocation>
</comment>
<reference evidence="10 11" key="1">
    <citation type="journal article" date="2014" name="Nat. Commun.">
        <title>Klebsormidium flaccidum genome reveals primary factors for plant terrestrial adaptation.</title>
        <authorList>
            <person name="Hori K."/>
            <person name="Maruyama F."/>
            <person name="Fujisawa T."/>
            <person name="Togashi T."/>
            <person name="Yamamoto N."/>
            <person name="Seo M."/>
            <person name="Sato S."/>
            <person name="Yamada T."/>
            <person name="Mori H."/>
            <person name="Tajima N."/>
            <person name="Moriyama T."/>
            <person name="Ikeuchi M."/>
            <person name="Watanabe M."/>
            <person name="Wada H."/>
            <person name="Kobayashi K."/>
            <person name="Saito M."/>
            <person name="Masuda T."/>
            <person name="Sasaki-Sekimoto Y."/>
            <person name="Mashiguchi K."/>
            <person name="Awai K."/>
            <person name="Shimojima M."/>
            <person name="Masuda S."/>
            <person name="Iwai M."/>
            <person name="Nobusawa T."/>
            <person name="Narise T."/>
            <person name="Kondo S."/>
            <person name="Saito H."/>
            <person name="Sato R."/>
            <person name="Murakawa M."/>
            <person name="Ihara Y."/>
            <person name="Oshima-Yamada Y."/>
            <person name="Ohtaka K."/>
            <person name="Satoh M."/>
            <person name="Sonobe K."/>
            <person name="Ishii M."/>
            <person name="Ohtani R."/>
            <person name="Kanamori-Sato M."/>
            <person name="Honoki R."/>
            <person name="Miyazaki D."/>
            <person name="Mochizuki H."/>
            <person name="Umetsu J."/>
            <person name="Higashi K."/>
            <person name="Shibata D."/>
            <person name="Kamiya Y."/>
            <person name="Sato N."/>
            <person name="Nakamura Y."/>
            <person name="Tabata S."/>
            <person name="Ida S."/>
            <person name="Kurokawa K."/>
            <person name="Ohta H."/>
        </authorList>
    </citation>
    <scope>NUCLEOTIDE SEQUENCE [LARGE SCALE GENOMIC DNA]</scope>
    <source>
        <strain evidence="10 11">NIES-2285</strain>
    </source>
</reference>
<proteinExistence type="inferred from homology"/>